<dbReference type="AlphaFoldDB" id="A0A538TQ06"/>
<name>A0A538TQ06_UNCEI</name>
<accession>A0A538TQ06</accession>
<dbReference type="SUPFAM" id="SSF52540">
    <property type="entry name" value="P-loop containing nucleoside triphosphate hydrolases"/>
    <property type="match status" value="1"/>
</dbReference>
<reference evidence="2 3" key="1">
    <citation type="journal article" date="2019" name="Nat. Microbiol.">
        <title>Mediterranean grassland soil C-N compound turnover is dependent on rainfall and depth, and is mediated by genomically divergent microorganisms.</title>
        <authorList>
            <person name="Diamond S."/>
            <person name="Andeer P.F."/>
            <person name="Li Z."/>
            <person name="Crits-Christoph A."/>
            <person name="Burstein D."/>
            <person name="Anantharaman K."/>
            <person name="Lane K.R."/>
            <person name="Thomas B.C."/>
            <person name="Pan C."/>
            <person name="Northen T.R."/>
            <person name="Banfield J.F."/>
        </authorList>
    </citation>
    <scope>NUCLEOTIDE SEQUENCE [LARGE SCALE GENOMIC DNA]</scope>
    <source>
        <strain evidence="2">WS_7</strain>
    </source>
</reference>
<dbReference type="InterPro" id="IPR027417">
    <property type="entry name" value="P-loop_NTPase"/>
</dbReference>
<feature type="region of interest" description="Disordered" evidence="1">
    <location>
        <begin position="419"/>
        <end position="445"/>
    </location>
</feature>
<dbReference type="Proteomes" id="UP000317366">
    <property type="component" value="Unassembled WGS sequence"/>
</dbReference>
<dbReference type="PANTHER" id="PTHR42869:SF1">
    <property type="entry name" value="SLL0572 PROTEIN"/>
    <property type="match status" value="1"/>
</dbReference>
<evidence type="ECO:0000256" key="1">
    <source>
        <dbReference type="SAM" id="MobiDB-lite"/>
    </source>
</evidence>
<dbReference type="Gene3D" id="3.40.50.720">
    <property type="entry name" value="NAD(P)-binding Rossmann-like Domain"/>
    <property type="match status" value="1"/>
</dbReference>
<comment type="caution">
    <text evidence="2">The sequence shown here is derived from an EMBL/GenBank/DDBJ whole genome shotgun (WGS) entry which is preliminary data.</text>
</comment>
<sequence>MSKPRRVVIMGAGGRDFHNFNVFFRKRPEYFVVAFTASAQIPGIDSRRYPPSLAGGRYPKGIPIVSEQELPTLIGEHDVDEVVFAYSDVSHEYVMHKASWIASLGCDFTLMGPKATQLRSRVPVIAVNAVRTGSGKSQTTRKVCEVLKSMAKRVVAIRHPMPYGDLSRQGVQRFETYADLDRHKCTIEEREEYEPHLDRGTIVYAGIDYVEIFREAEQEADVIVWDGGNNDFSFVRPDLQVVVADPHRPGHERSYHPGETNVRLADVVVINKETTTDYENIEAVRSSVQELNPGAVIIDAASPITVDHPERIRGKRALVIEDGPTLTHGEMKYGAGVIAARRHGAREIVDPRPWLVGGIKDTFRQYPNIGPLLPAMGYSKEQIRDLERTINGCECDVVIVAMLDRVDAAGLKKAGAKRGTTSEAGLGAGGMKRAARKAARVKTKR</sequence>
<dbReference type="PANTHER" id="PTHR42869">
    <property type="entry name" value="SLL0572 PROTEIN"/>
    <property type="match status" value="1"/>
</dbReference>
<protein>
    <submittedName>
        <fullName evidence="2">GTPase</fullName>
    </submittedName>
</protein>
<proteinExistence type="predicted"/>
<dbReference type="EMBL" id="VBOX01000017">
    <property type="protein sequence ID" value="TMQ65688.1"/>
    <property type="molecule type" value="Genomic_DNA"/>
</dbReference>
<evidence type="ECO:0000313" key="2">
    <source>
        <dbReference type="EMBL" id="TMQ65688.1"/>
    </source>
</evidence>
<feature type="compositionally biased region" description="Basic residues" evidence="1">
    <location>
        <begin position="433"/>
        <end position="445"/>
    </location>
</feature>
<dbReference type="InterPro" id="IPR053199">
    <property type="entry name" value="cDPG_synthetase-like"/>
</dbReference>
<organism evidence="2 3">
    <name type="scientific">Eiseniibacteriota bacterium</name>
    <dbReference type="NCBI Taxonomy" id="2212470"/>
    <lineage>
        <taxon>Bacteria</taxon>
        <taxon>Candidatus Eiseniibacteriota</taxon>
    </lineage>
</organism>
<evidence type="ECO:0000313" key="3">
    <source>
        <dbReference type="Proteomes" id="UP000317366"/>
    </source>
</evidence>
<gene>
    <name evidence="2" type="ORF">E6K77_02535</name>
</gene>